<keyword evidence="5" id="KW-0809">Transit peptide</keyword>
<evidence type="ECO:0000259" key="13">
    <source>
        <dbReference type="Pfam" id="PF05193"/>
    </source>
</evidence>
<feature type="domain" description="Peptidase M16 N-terminal" evidence="12">
    <location>
        <begin position="50"/>
        <end position="188"/>
    </location>
</feature>
<evidence type="ECO:0000313" key="14">
    <source>
        <dbReference type="EMBL" id="ROT43370.1"/>
    </source>
</evidence>
<feature type="domain" description="Peptidase M16 C-terminal" evidence="13">
    <location>
        <begin position="203"/>
        <end position="376"/>
    </location>
</feature>
<name>A0A3N2Q9D0_SODAK</name>
<dbReference type="InterPro" id="IPR011765">
    <property type="entry name" value="Pept_M16_N"/>
</dbReference>
<dbReference type="Pfam" id="PF05193">
    <property type="entry name" value="Peptidase_M16_C"/>
    <property type="match status" value="1"/>
</dbReference>
<dbReference type="PANTHER" id="PTHR11851">
    <property type="entry name" value="METALLOPROTEASE"/>
    <property type="match status" value="1"/>
</dbReference>
<accession>A0A3N2Q9D0</accession>
<keyword evidence="8" id="KW-0472">Membrane</keyword>
<comment type="subcellular location">
    <subcellularLocation>
        <location evidence="1">Mitochondrion inner membrane</location>
        <topology evidence="1">Peripheral membrane protein</topology>
        <orientation evidence="1">Matrix side</orientation>
    </subcellularLocation>
</comment>
<evidence type="ECO:0000313" key="15">
    <source>
        <dbReference type="Proteomes" id="UP000272025"/>
    </source>
</evidence>
<dbReference type="GeneID" id="39578946"/>
<dbReference type="GO" id="GO:0005743">
    <property type="term" value="C:mitochondrial inner membrane"/>
    <property type="evidence" value="ECO:0007669"/>
    <property type="project" value="UniProtKB-SubCell"/>
</dbReference>
<keyword evidence="15" id="KW-1185">Reference proteome</keyword>
<dbReference type="Gene3D" id="3.30.830.10">
    <property type="entry name" value="Metalloenzyme, LuxS/M16 peptidase-like"/>
    <property type="match status" value="2"/>
</dbReference>
<dbReference type="InterPro" id="IPR050361">
    <property type="entry name" value="MPP/UQCRC_Complex"/>
</dbReference>
<dbReference type="PANTHER" id="PTHR11851:SF209">
    <property type="entry name" value="CYTOCHROME B-C1 COMPLEX SUBUNIT 2, MITOCHONDRIAL"/>
    <property type="match status" value="1"/>
</dbReference>
<gene>
    <name evidence="14" type="ORF">SODALDRAFT_327567</name>
</gene>
<comment type="similarity">
    <text evidence="9">Belongs to the peptidase M16 family. UQCRC2/QCR2 subfamily.</text>
</comment>
<dbReference type="RefSeq" id="XP_028471176.1">
    <property type="nucleotide sequence ID" value="XM_028610468.1"/>
</dbReference>
<dbReference type="OrthoDB" id="6369905at2759"/>
<evidence type="ECO:0000256" key="6">
    <source>
        <dbReference type="ARBA" id="ARBA00022982"/>
    </source>
</evidence>
<dbReference type="Pfam" id="PF00675">
    <property type="entry name" value="Peptidase_M16"/>
    <property type="match status" value="1"/>
</dbReference>
<dbReference type="InterPro" id="IPR011249">
    <property type="entry name" value="Metalloenz_LuxS/M16"/>
</dbReference>
<dbReference type="EMBL" id="ML119051">
    <property type="protein sequence ID" value="ROT43370.1"/>
    <property type="molecule type" value="Genomic_DNA"/>
</dbReference>
<keyword evidence="3" id="KW-0679">Respiratory chain</keyword>
<dbReference type="FunFam" id="3.30.830.10:FF:000039">
    <property type="entry name" value="Ubiquinol-cytochrome c reductase core subunit 2"/>
    <property type="match status" value="1"/>
</dbReference>
<evidence type="ECO:0000256" key="11">
    <source>
        <dbReference type="ARBA" id="ARBA00041372"/>
    </source>
</evidence>
<evidence type="ECO:0000256" key="5">
    <source>
        <dbReference type="ARBA" id="ARBA00022946"/>
    </source>
</evidence>
<organism evidence="14 15">
    <name type="scientific">Sodiomyces alkalinus (strain CBS 110278 / VKM F-3762 / F11)</name>
    <name type="common">Alkaliphilic filamentous fungus</name>
    <dbReference type="NCBI Taxonomy" id="1314773"/>
    <lineage>
        <taxon>Eukaryota</taxon>
        <taxon>Fungi</taxon>
        <taxon>Dikarya</taxon>
        <taxon>Ascomycota</taxon>
        <taxon>Pezizomycotina</taxon>
        <taxon>Sordariomycetes</taxon>
        <taxon>Hypocreomycetidae</taxon>
        <taxon>Glomerellales</taxon>
        <taxon>Plectosphaerellaceae</taxon>
        <taxon>Sodiomyces</taxon>
    </lineage>
</organism>
<dbReference type="FunFam" id="3.30.830.10:FF:000021">
    <property type="entry name" value="Cytochrome b-c1 complex subunit 2"/>
    <property type="match status" value="1"/>
</dbReference>
<evidence type="ECO:0000259" key="12">
    <source>
        <dbReference type="Pfam" id="PF00675"/>
    </source>
</evidence>
<evidence type="ECO:0000256" key="8">
    <source>
        <dbReference type="ARBA" id="ARBA00023136"/>
    </source>
</evidence>
<sequence length="457" mass="47734">MISRTSFPRAAQLALRQPAYPRLPLARGLATSSSSGSYELSDVGGVKVIARDSRGPTTKLAVVAKAGTRYEPLPGLSAGLEAFAFKTTQKRSGLRIVRESELLGGQLASNHTREALMIESSFLRTDLPYYVELLGEVISQTKYTTHEFNEEIREFLSTKQGVAASNPAALALDAAHSVAFHHGLGSPLNLTSSVPTQPYLNESSIAEFAGAAYAKPNITIVADGASQAEVSKWVEQFFKASPVSSSTSLGLNTSPSKYYGGESRVSHTAGNSVVIAFPGSSYGTPSPETAVLAALVGGKSSIKWSSGFSMLSRTVGGLPGLSVSTASVSYSDAGLFTVQLTGSALAVRKAAEETVKALKAVAEGKVSKEDLTKAIAKAKFDVLEASEGRNASMLLAGSSTLHTGKPIEIIDAIKPLESVTADKLKAAAQNLLKGKASVGTVGDLHVLPYAEELGLQV</sequence>
<dbReference type="GO" id="GO:0046872">
    <property type="term" value="F:metal ion binding"/>
    <property type="evidence" value="ECO:0007669"/>
    <property type="project" value="InterPro"/>
</dbReference>
<evidence type="ECO:0000256" key="10">
    <source>
        <dbReference type="ARBA" id="ARBA00040751"/>
    </source>
</evidence>
<protein>
    <recommendedName>
        <fullName evidence="10">Cytochrome b-c1 complex subunit 2, mitochondrial</fullName>
    </recommendedName>
    <alternativeName>
        <fullName evidence="11">Core protein II</fullName>
    </alternativeName>
</protein>
<keyword evidence="6" id="KW-0249">Electron transport</keyword>
<dbReference type="SUPFAM" id="SSF63411">
    <property type="entry name" value="LuxS/MPP-like metallohydrolase"/>
    <property type="match status" value="2"/>
</dbReference>
<keyword evidence="2" id="KW-0813">Transport</keyword>
<evidence type="ECO:0000256" key="1">
    <source>
        <dbReference type="ARBA" id="ARBA00004443"/>
    </source>
</evidence>
<reference evidence="14 15" key="1">
    <citation type="journal article" date="2018" name="Mol. Ecol.">
        <title>The obligate alkalophilic soda-lake fungus Sodiomyces alkalinus has shifted to a protein diet.</title>
        <authorList>
            <person name="Grum-Grzhimaylo A.A."/>
            <person name="Falkoski D.L."/>
            <person name="van den Heuvel J."/>
            <person name="Valero-Jimenez C.A."/>
            <person name="Min B."/>
            <person name="Choi I.G."/>
            <person name="Lipzen A."/>
            <person name="Daum C.G."/>
            <person name="Aanen D.K."/>
            <person name="Tsang A."/>
            <person name="Henrissat B."/>
            <person name="Bilanenko E.N."/>
            <person name="de Vries R.P."/>
            <person name="van Kan J.A.L."/>
            <person name="Grigoriev I.V."/>
            <person name="Debets A.J.M."/>
        </authorList>
    </citation>
    <scope>NUCLEOTIDE SEQUENCE [LARGE SCALE GENOMIC DNA]</scope>
    <source>
        <strain evidence="14 15">F11</strain>
    </source>
</reference>
<dbReference type="AlphaFoldDB" id="A0A3N2Q9D0"/>
<proteinExistence type="inferred from homology"/>
<evidence type="ECO:0000256" key="3">
    <source>
        <dbReference type="ARBA" id="ARBA00022660"/>
    </source>
</evidence>
<evidence type="ECO:0000256" key="7">
    <source>
        <dbReference type="ARBA" id="ARBA00023128"/>
    </source>
</evidence>
<evidence type="ECO:0000256" key="2">
    <source>
        <dbReference type="ARBA" id="ARBA00022448"/>
    </source>
</evidence>
<evidence type="ECO:0000256" key="4">
    <source>
        <dbReference type="ARBA" id="ARBA00022792"/>
    </source>
</evidence>
<keyword evidence="4" id="KW-0999">Mitochondrion inner membrane</keyword>
<keyword evidence="7" id="KW-0496">Mitochondrion</keyword>
<dbReference type="InterPro" id="IPR007863">
    <property type="entry name" value="Peptidase_M16_C"/>
</dbReference>
<evidence type="ECO:0000256" key="9">
    <source>
        <dbReference type="ARBA" id="ARBA00038146"/>
    </source>
</evidence>
<dbReference type="Proteomes" id="UP000272025">
    <property type="component" value="Unassembled WGS sequence"/>
</dbReference>
<dbReference type="STRING" id="1314773.A0A3N2Q9D0"/>